<evidence type="ECO:0000256" key="6">
    <source>
        <dbReference type="ARBA" id="ARBA00022989"/>
    </source>
</evidence>
<name>A0ABR7TYR4_9BRAD</name>
<reference evidence="10 11" key="1">
    <citation type="journal article" date="2020" name="Arch. Microbiol.">
        <title>Bradyrhizobium campsiandrae sp. nov., a nitrogen-fixing bacterial strain isolated from a native leguminous tree from the Amazon adapted to flooded conditions.</title>
        <authorList>
            <person name="Cabral Michel D."/>
            <person name="Martins da Costa E."/>
            <person name="Azarias Guimaraes A."/>
            <person name="Soares de Carvalho T."/>
            <person name="Santos de Castro Caputo P."/>
            <person name="Willems A."/>
            <person name="de Souza Moreira F.M."/>
        </authorList>
    </citation>
    <scope>NUCLEOTIDE SEQUENCE [LARGE SCALE GENOMIC DNA]</scope>
    <source>
        <strain evidence="11">INPA 384B</strain>
    </source>
</reference>
<organism evidence="10 11">
    <name type="scientific">Bradyrhizobium campsiandrae</name>
    <dbReference type="NCBI Taxonomy" id="1729892"/>
    <lineage>
        <taxon>Bacteria</taxon>
        <taxon>Pseudomonadati</taxon>
        <taxon>Pseudomonadota</taxon>
        <taxon>Alphaproteobacteria</taxon>
        <taxon>Hyphomicrobiales</taxon>
        <taxon>Nitrobacteraceae</taxon>
        <taxon>Bradyrhizobium</taxon>
    </lineage>
</organism>
<feature type="transmembrane region" description="Helical" evidence="9">
    <location>
        <begin position="51"/>
        <end position="68"/>
    </location>
</feature>
<feature type="transmembrane region" description="Helical" evidence="9">
    <location>
        <begin position="6"/>
        <end position="30"/>
    </location>
</feature>
<dbReference type="EMBL" id="JAATTO010000002">
    <property type="protein sequence ID" value="MBC9976957.1"/>
    <property type="molecule type" value="Genomic_DNA"/>
</dbReference>
<evidence type="ECO:0000256" key="9">
    <source>
        <dbReference type="SAM" id="Phobius"/>
    </source>
</evidence>
<dbReference type="InterPro" id="IPR007272">
    <property type="entry name" value="Sulf_transp_TsuA/YedE"/>
</dbReference>
<keyword evidence="2" id="KW-0813">Transport</keyword>
<evidence type="ECO:0000256" key="3">
    <source>
        <dbReference type="ARBA" id="ARBA00022475"/>
    </source>
</evidence>
<feature type="transmembrane region" description="Helical" evidence="9">
    <location>
        <begin position="121"/>
        <end position="141"/>
    </location>
</feature>
<accession>A0ABR7TYR4</accession>
<keyword evidence="4" id="KW-0997">Cell inner membrane</keyword>
<evidence type="ECO:0000256" key="7">
    <source>
        <dbReference type="ARBA" id="ARBA00023136"/>
    </source>
</evidence>
<dbReference type="PANTHER" id="PTHR30574:SF1">
    <property type="entry name" value="SULPHUR TRANSPORT DOMAIN-CONTAINING PROTEIN"/>
    <property type="match status" value="1"/>
</dbReference>
<evidence type="ECO:0000256" key="4">
    <source>
        <dbReference type="ARBA" id="ARBA00022519"/>
    </source>
</evidence>
<proteinExistence type="inferred from homology"/>
<keyword evidence="5 9" id="KW-0812">Transmembrane</keyword>
<evidence type="ECO:0000313" key="11">
    <source>
        <dbReference type="Proteomes" id="UP000639516"/>
    </source>
</evidence>
<comment type="caution">
    <text evidence="10">The sequence shown here is derived from an EMBL/GenBank/DDBJ whole genome shotgun (WGS) entry which is preliminary data.</text>
</comment>
<feature type="transmembrane region" description="Helical" evidence="9">
    <location>
        <begin position="80"/>
        <end position="100"/>
    </location>
</feature>
<dbReference type="PANTHER" id="PTHR30574">
    <property type="entry name" value="INNER MEMBRANE PROTEIN YEDE"/>
    <property type="match status" value="1"/>
</dbReference>
<evidence type="ECO:0000256" key="2">
    <source>
        <dbReference type="ARBA" id="ARBA00022448"/>
    </source>
</evidence>
<keyword evidence="6 9" id="KW-1133">Transmembrane helix</keyword>
<comment type="similarity">
    <text evidence="8">Belongs to the TsuA/YedE (TC 9.B.102) family.</text>
</comment>
<evidence type="ECO:0000256" key="8">
    <source>
        <dbReference type="ARBA" id="ARBA00035655"/>
    </source>
</evidence>
<comment type="subcellular location">
    <subcellularLocation>
        <location evidence="1">Cell inner membrane</location>
        <topology evidence="1">Multi-pass membrane protein</topology>
    </subcellularLocation>
</comment>
<sequence>MTVTFFTPLASLLGGALIGLSAVLLMWATGRIAGVSGIAARLFPPYEDGEFAGRFAFVAGLVAAPVAVRLATGSLPEQTIAAGLPVLIVAGVLTGFGSVWGSGCTSGHGVCGLSRLSVRSLVATGTFMAAGTVTVFVMRHWS</sequence>
<evidence type="ECO:0000313" key="10">
    <source>
        <dbReference type="EMBL" id="MBC9976957.1"/>
    </source>
</evidence>
<dbReference type="RefSeq" id="WP_188095624.1">
    <property type="nucleotide sequence ID" value="NZ_JAANIH010000001.1"/>
</dbReference>
<evidence type="ECO:0000256" key="1">
    <source>
        <dbReference type="ARBA" id="ARBA00004429"/>
    </source>
</evidence>
<protein>
    <submittedName>
        <fullName evidence="10">YeeE/YedE family protein</fullName>
    </submittedName>
</protein>
<evidence type="ECO:0000256" key="5">
    <source>
        <dbReference type="ARBA" id="ARBA00022692"/>
    </source>
</evidence>
<keyword evidence="7 9" id="KW-0472">Membrane</keyword>
<keyword evidence="11" id="KW-1185">Reference proteome</keyword>
<dbReference type="Proteomes" id="UP000639516">
    <property type="component" value="Unassembled WGS sequence"/>
</dbReference>
<keyword evidence="3" id="KW-1003">Cell membrane</keyword>
<gene>
    <name evidence="10" type="ORF">HA482_01850</name>
</gene>